<reference evidence="3 4" key="1">
    <citation type="submission" date="2015-09" db="EMBL/GenBank/DDBJ databases">
        <title>Draft genome sequence of Kouleothrix aurantiaca JCM 19913.</title>
        <authorList>
            <person name="Hemp J."/>
        </authorList>
    </citation>
    <scope>NUCLEOTIDE SEQUENCE [LARGE SCALE GENOMIC DNA]</scope>
    <source>
        <strain evidence="3 4">COM-B</strain>
    </source>
</reference>
<evidence type="ECO:0000259" key="2">
    <source>
        <dbReference type="Pfam" id="PF14242"/>
    </source>
</evidence>
<dbReference type="AlphaFoldDB" id="A0A0P9DFX0"/>
<organism evidence="3 4">
    <name type="scientific">Kouleothrix aurantiaca</name>
    <dbReference type="NCBI Taxonomy" id="186479"/>
    <lineage>
        <taxon>Bacteria</taxon>
        <taxon>Bacillati</taxon>
        <taxon>Chloroflexota</taxon>
        <taxon>Chloroflexia</taxon>
        <taxon>Chloroflexales</taxon>
        <taxon>Roseiflexineae</taxon>
        <taxon>Roseiflexaceae</taxon>
        <taxon>Kouleothrix</taxon>
    </lineage>
</organism>
<keyword evidence="4" id="KW-1185">Reference proteome</keyword>
<evidence type="ECO:0000313" key="4">
    <source>
        <dbReference type="Proteomes" id="UP000050509"/>
    </source>
</evidence>
<dbReference type="Proteomes" id="UP000050509">
    <property type="component" value="Unassembled WGS sequence"/>
</dbReference>
<dbReference type="EMBL" id="LJCR01000053">
    <property type="protein sequence ID" value="KPV54464.1"/>
    <property type="molecule type" value="Genomic_DNA"/>
</dbReference>
<keyword evidence="1" id="KW-1133">Transmembrane helix</keyword>
<evidence type="ECO:0000313" key="3">
    <source>
        <dbReference type="EMBL" id="KPV54464.1"/>
    </source>
</evidence>
<keyword evidence="1" id="KW-0472">Membrane</keyword>
<dbReference type="InterPro" id="IPR025642">
    <property type="entry name" value="DUF4342"/>
</dbReference>
<gene>
    <name evidence="3" type="ORF">SE17_03615</name>
</gene>
<sequence>MTGQSTLETVKVEGAQLLDQIKRLIHEGNVRRIIVKQDERVIAEFPLTFGVIGVVIAPVLAAVGAITALLADCTIEIERSGEAPAGETPGPTEEG</sequence>
<proteinExistence type="predicted"/>
<dbReference type="Pfam" id="PF14242">
    <property type="entry name" value="DUF4342"/>
    <property type="match status" value="1"/>
</dbReference>
<keyword evidence="1" id="KW-0812">Transmembrane</keyword>
<evidence type="ECO:0000256" key="1">
    <source>
        <dbReference type="SAM" id="Phobius"/>
    </source>
</evidence>
<accession>A0A0P9DFX0</accession>
<comment type="caution">
    <text evidence="3">The sequence shown here is derived from an EMBL/GenBank/DDBJ whole genome shotgun (WGS) entry which is preliminary data.</text>
</comment>
<feature type="transmembrane region" description="Helical" evidence="1">
    <location>
        <begin position="47"/>
        <end position="71"/>
    </location>
</feature>
<feature type="domain" description="DUF4342" evidence="2">
    <location>
        <begin position="6"/>
        <end position="79"/>
    </location>
</feature>
<name>A0A0P9DFX0_9CHLR</name>
<protein>
    <recommendedName>
        <fullName evidence="2">DUF4342 domain-containing protein</fullName>
    </recommendedName>
</protein>